<dbReference type="OrthoDB" id="30230at2759"/>
<feature type="compositionally biased region" description="Low complexity" evidence="7">
    <location>
        <begin position="409"/>
        <end position="426"/>
    </location>
</feature>
<dbReference type="CDD" id="cd13999">
    <property type="entry name" value="STKc_MAP3K-like"/>
    <property type="match status" value="1"/>
</dbReference>
<feature type="compositionally biased region" description="Low complexity" evidence="7">
    <location>
        <begin position="449"/>
        <end position="459"/>
    </location>
</feature>
<evidence type="ECO:0000259" key="8">
    <source>
        <dbReference type="PROSITE" id="PS50011"/>
    </source>
</evidence>
<name>L8GU00_ACACF</name>
<dbReference type="PROSITE" id="PS50011">
    <property type="entry name" value="PROTEIN_KINASE_DOM"/>
    <property type="match status" value="1"/>
</dbReference>
<dbReference type="OMA" id="AGVANTY"/>
<comment type="catalytic activity">
    <reaction evidence="6">
        <text>L-seryl-[protein] + ATP = O-phospho-L-seryl-[protein] + ADP + H(+)</text>
        <dbReference type="Rhea" id="RHEA:17989"/>
        <dbReference type="Rhea" id="RHEA-COMP:9863"/>
        <dbReference type="Rhea" id="RHEA-COMP:11604"/>
        <dbReference type="ChEBI" id="CHEBI:15378"/>
        <dbReference type="ChEBI" id="CHEBI:29999"/>
        <dbReference type="ChEBI" id="CHEBI:30616"/>
        <dbReference type="ChEBI" id="CHEBI:83421"/>
        <dbReference type="ChEBI" id="CHEBI:456216"/>
        <dbReference type="EC" id="2.7.11.1"/>
    </reaction>
</comment>
<organism evidence="9 10">
    <name type="scientific">Acanthamoeba castellanii (strain ATCC 30010 / Neff)</name>
    <dbReference type="NCBI Taxonomy" id="1257118"/>
    <lineage>
        <taxon>Eukaryota</taxon>
        <taxon>Amoebozoa</taxon>
        <taxon>Discosea</taxon>
        <taxon>Longamoebia</taxon>
        <taxon>Centramoebida</taxon>
        <taxon>Acanthamoebidae</taxon>
        <taxon>Acanthamoeba</taxon>
    </lineage>
</organism>
<evidence type="ECO:0000256" key="5">
    <source>
        <dbReference type="ARBA" id="ARBA00047899"/>
    </source>
</evidence>
<evidence type="ECO:0000313" key="9">
    <source>
        <dbReference type="EMBL" id="ELR16427.1"/>
    </source>
</evidence>
<proteinExistence type="predicted"/>
<comment type="catalytic activity">
    <reaction evidence="5">
        <text>L-threonyl-[protein] + ATP = O-phospho-L-threonyl-[protein] + ADP + H(+)</text>
        <dbReference type="Rhea" id="RHEA:46608"/>
        <dbReference type="Rhea" id="RHEA-COMP:11060"/>
        <dbReference type="Rhea" id="RHEA-COMP:11605"/>
        <dbReference type="ChEBI" id="CHEBI:15378"/>
        <dbReference type="ChEBI" id="CHEBI:30013"/>
        <dbReference type="ChEBI" id="CHEBI:30616"/>
        <dbReference type="ChEBI" id="CHEBI:61977"/>
        <dbReference type="ChEBI" id="CHEBI:456216"/>
        <dbReference type="EC" id="2.7.11.1"/>
    </reaction>
</comment>
<evidence type="ECO:0000256" key="1">
    <source>
        <dbReference type="ARBA" id="ARBA00022679"/>
    </source>
</evidence>
<evidence type="ECO:0000256" key="3">
    <source>
        <dbReference type="ARBA" id="ARBA00022777"/>
    </source>
</evidence>
<feature type="compositionally biased region" description="Low complexity" evidence="7">
    <location>
        <begin position="481"/>
        <end position="495"/>
    </location>
</feature>
<dbReference type="STRING" id="1257118.L8GU00"/>
<evidence type="ECO:0000256" key="4">
    <source>
        <dbReference type="ARBA" id="ARBA00022840"/>
    </source>
</evidence>
<dbReference type="EMBL" id="KB007995">
    <property type="protein sequence ID" value="ELR16427.1"/>
    <property type="molecule type" value="Genomic_DNA"/>
</dbReference>
<dbReference type="PROSITE" id="PS00108">
    <property type="entry name" value="PROTEIN_KINASE_ST"/>
    <property type="match status" value="1"/>
</dbReference>
<dbReference type="PRINTS" id="PR00109">
    <property type="entry name" value="TYRKINASE"/>
</dbReference>
<feature type="region of interest" description="Disordered" evidence="7">
    <location>
        <begin position="293"/>
        <end position="523"/>
    </location>
</feature>
<keyword evidence="4" id="KW-0067">ATP-binding</keyword>
<sequence>MGLTESKGEDIVPLGELVKQDLLGHGAMCQVFQAHWTPKNIPVALKQMMVPEVVPEDLADFRRELQLTRTMKHPNLVCLYGGCAEPPNLYLVMELVAHGAASDLLRTKTTDLSWPLRFRMALDTALGMRFLHSQKVMHRDLKTENLLVNSLQVDAETVVKISDLGISRFSEGNDALMTIGRGTTKWMAPEVLEGSNTYSFPVDVYSFGIILWEFYAQSAPYTEMIIDGYRPPVPHSCPPAYSRLMQDCWHGDPSKRPSFDEVTRRLFEMKDQVCPNLVLPPAVVAIYEKGEKGGEKPLLTSPKRAKPADAAAIAGEADSGKKQEKEKAKKEKKEKRKTKLKTKEKEDKKDKTATTTTAAATSSPAATTVTSPQSAPGSLQQRTAAGDNGSASVGSMVRRWEGGGGGGSSPALSTPGAAASRTAQQPARPPPRPVHSASMAHGVAHSRGAAATPSHSASPTSPPLARTGRAATVSGLPTSTAQAPASGSAAVGGSAIDDNKKKTGSFLPLGMFGGKKKMESTRN</sequence>
<evidence type="ECO:0000313" key="10">
    <source>
        <dbReference type="Proteomes" id="UP000011083"/>
    </source>
</evidence>
<dbReference type="PANTHER" id="PTHR44329">
    <property type="entry name" value="SERINE/THREONINE-PROTEIN KINASE TNNI3K-RELATED"/>
    <property type="match status" value="1"/>
</dbReference>
<dbReference type="RefSeq" id="XP_004338440.1">
    <property type="nucleotide sequence ID" value="XM_004338392.1"/>
</dbReference>
<dbReference type="SMART" id="SM00220">
    <property type="entry name" value="S_TKc"/>
    <property type="match status" value="1"/>
</dbReference>
<reference evidence="9 10" key="1">
    <citation type="journal article" date="2013" name="Genome Biol.">
        <title>Genome of Acanthamoeba castellanii highlights extensive lateral gene transfer and early evolution of tyrosine kinase signaling.</title>
        <authorList>
            <person name="Clarke M."/>
            <person name="Lohan A.J."/>
            <person name="Liu B."/>
            <person name="Lagkouvardos I."/>
            <person name="Roy S."/>
            <person name="Zafar N."/>
            <person name="Bertelli C."/>
            <person name="Schilde C."/>
            <person name="Kianianmomeni A."/>
            <person name="Burglin T.R."/>
            <person name="Frech C."/>
            <person name="Turcotte B."/>
            <person name="Kopec K.O."/>
            <person name="Synnott J.M."/>
            <person name="Choo C."/>
            <person name="Paponov I."/>
            <person name="Finkler A."/>
            <person name="Soon Heng Tan C."/>
            <person name="Hutchins A.P."/>
            <person name="Weinmeier T."/>
            <person name="Rattei T."/>
            <person name="Chu J.S."/>
            <person name="Gimenez G."/>
            <person name="Irimia M."/>
            <person name="Rigden D.J."/>
            <person name="Fitzpatrick D.A."/>
            <person name="Lorenzo-Morales J."/>
            <person name="Bateman A."/>
            <person name="Chiu C.H."/>
            <person name="Tang P."/>
            <person name="Hegemann P."/>
            <person name="Fromm H."/>
            <person name="Raoult D."/>
            <person name="Greub G."/>
            <person name="Miranda-Saavedra D."/>
            <person name="Chen N."/>
            <person name="Nash P."/>
            <person name="Ginger M.L."/>
            <person name="Horn M."/>
            <person name="Schaap P."/>
            <person name="Caler L."/>
            <person name="Loftus B."/>
        </authorList>
    </citation>
    <scope>NUCLEOTIDE SEQUENCE [LARGE SCALE GENOMIC DNA]</scope>
    <source>
        <strain evidence="9 10">Neff</strain>
    </source>
</reference>
<keyword evidence="10" id="KW-1185">Reference proteome</keyword>
<dbReference type="GO" id="GO:0005524">
    <property type="term" value="F:ATP binding"/>
    <property type="evidence" value="ECO:0007669"/>
    <property type="project" value="UniProtKB-KW"/>
</dbReference>
<evidence type="ECO:0000256" key="7">
    <source>
        <dbReference type="SAM" id="MobiDB-lite"/>
    </source>
</evidence>
<dbReference type="InterPro" id="IPR000719">
    <property type="entry name" value="Prot_kinase_dom"/>
</dbReference>
<dbReference type="GeneID" id="14917125"/>
<feature type="compositionally biased region" description="Basic and acidic residues" evidence="7">
    <location>
        <begin position="341"/>
        <end position="352"/>
    </location>
</feature>
<dbReference type="InterPro" id="IPR001245">
    <property type="entry name" value="Ser-Thr/Tyr_kinase_cat_dom"/>
</dbReference>
<keyword evidence="3 9" id="KW-0418">Kinase</keyword>
<dbReference type="KEGG" id="acan:ACA1_028680"/>
<dbReference type="VEuPathDB" id="AmoebaDB:ACA1_028680"/>
<feature type="compositionally biased region" description="Low complexity" evidence="7">
    <location>
        <begin position="353"/>
        <end position="368"/>
    </location>
</feature>
<keyword evidence="1" id="KW-0808">Transferase</keyword>
<evidence type="ECO:0000256" key="2">
    <source>
        <dbReference type="ARBA" id="ARBA00022741"/>
    </source>
</evidence>
<dbReference type="Pfam" id="PF07714">
    <property type="entry name" value="PK_Tyr_Ser-Thr"/>
    <property type="match status" value="1"/>
</dbReference>
<feature type="domain" description="Protein kinase" evidence="8">
    <location>
        <begin position="17"/>
        <end position="268"/>
    </location>
</feature>
<accession>L8GU00</accession>
<evidence type="ECO:0000256" key="6">
    <source>
        <dbReference type="ARBA" id="ARBA00048679"/>
    </source>
</evidence>
<dbReference type="InterPro" id="IPR008271">
    <property type="entry name" value="Ser/Thr_kinase_AS"/>
</dbReference>
<dbReference type="AlphaFoldDB" id="L8GU00"/>
<dbReference type="InterPro" id="IPR051681">
    <property type="entry name" value="Ser/Thr_Kinases-Pseudokinases"/>
</dbReference>
<dbReference type="PANTHER" id="PTHR44329:SF288">
    <property type="entry name" value="MITOGEN-ACTIVATED PROTEIN KINASE KINASE KINASE 20"/>
    <property type="match status" value="1"/>
</dbReference>
<dbReference type="GO" id="GO:0004674">
    <property type="term" value="F:protein serine/threonine kinase activity"/>
    <property type="evidence" value="ECO:0007669"/>
    <property type="project" value="UniProtKB-EC"/>
</dbReference>
<dbReference type="InterPro" id="IPR011009">
    <property type="entry name" value="Kinase-like_dom_sf"/>
</dbReference>
<feature type="compositionally biased region" description="Polar residues" evidence="7">
    <location>
        <begin position="369"/>
        <end position="393"/>
    </location>
</feature>
<keyword evidence="2" id="KW-0547">Nucleotide-binding</keyword>
<gene>
    <name evidence="9" type="ORF">ACA1_028680</name>
</gene>
<feature type="compositionally biased region" description="Basic and acidic residues" evidence="7">
    <location>
        <begin position="318"/>
        <end position="331"/>
    </location>
</feature>
<protein>
    <submittedName>
        <fullName evidence="9">Protein kinase domain containing protein</fullName>
    </submittedName>
</protein>
<feature type="compositionally biased region" description="Low complexity" evidence="7">
    <location>
        <begin position="308"/>
        <end position="317"/>
    </location>
</feature>
<dbReference type="Gene3D" id="1.10.510.10">
    <property type="entry name" value="Transferase(Phosphotransferase) domain 1"/>
    <property type="match status" value="1"/>
</dbReference>
<dbReference type="SUPFAM" id="SSF56112">
    <property type="entry name" value="Protein kinase-like (PK-like)"/>
    <property type="match status" value="1"/>
</dbReference>
<dbReference type="Proteomes" id="UP000011083">
    <property type="component" value="Unassembled WGS sequence"/>
</dbReference>